<dbReference type="Proteomes" id="UP000789702">
    <property type="component" value="Unassembled WGS sequence"/>
</dbReference>
<organism evidence="1 2">
    <name type="scientific">Dentiscutata heterogama</name>
    <dbReference type="NCBI Taxonomy" id="1316150"/>
    <lineage>
        <taxon>Eukaryota</taxon>
        <taxon>Fungi</taxon>
        <taxon>Fungi incertae sedis</taxon>
        <taxon>Mucoromycota</taxon>
        <taxon>Glomeromycotina</taxon>
        <taxon>Glomeromycetes</taxon>
        <taxon>Diversisporales</taxon>
        <taxon>Gigasporaceae</taxon>
        <taxon>Dentiscutata</taxon>
    </lineage>
</organism>
<reference evidence="1" key="1">
    <citation type="submission" date="2021-06" db="EMBL/GenBank/DDBJ databases">
        <authorList>
            <person name="Kallberg Y."/>
            <person name="Tangrot J."/>
            <person name="Rosling A."/>
        </authorList>
    </citation>
    <scope>NUCLEOTIDE SEQUENCE</scope>
    <source>
        <strain evidence="1">IL203A</strain>
    </source>
</reference>
<proteinExistence type="predicted"/>
<gene>
    <name evidence="1" type="ORF">DHETER_LOCUS8035</name>
</gene>
<name>A0ACA9N0I6_9GLOM</name>
<evidence type="ECO:0000313" key="2">
    <source>
        <dbReference type="Proteomes" id="UP000789702"/>
    </source>
</evidence>
<accession>A0ACA9N0I6</accession>
<keyword evidence="2" id="KW-1185">Reference proteome</keyword>
<protein>
    <submittedName>
        <fullName evidence="1">5317_t:CDS:1</fullName>
    </submittedName>
</protein>
<comment type="caution">
    <text evidence="1">The sequence shown here is derived from an EMBL/GenBank/DDBJ whole genome shotgun (WGS) entry which is preliminary data.</text>
</comment>
<evidence type="ECO:0000313" key="1">
    <source>
        <dbReference type="EMBL" id="CAG8621527.1"/>
    </source>
</evidence>
<sequence>MKKTLKYHKLDKIRKKEFANKEFSRALEKLKEVDSNYTKKPLETSFNWNEIAADIKDVKGEWYFVAFQSIGSVNANFDLLSDAKKRAYHKAENHEGLLKYWSGEFNQNQECLSTCIWASRDNAVEASEKCQYTFAKKLANAIMKPMC</sequence>
<dbReference type="EMBL" id="CAJVPU010012227">
    <property type="protein sequence ID" value="CAG8621527.1"/>
    <property type="molecule type" value="Genomic_DNA"/>
</dbReference>